<feature type="transmembrane region" description="Helical" evidence="1">
    <location>
        <begin position="76"/>
        <end position="95"/>
    </location>
</feature>
<keyword evidence="1" id="KW-0472">Membrane</keyword>
<evidence type="ECO:0000313" key="3">
    <source>
        <dbReference type="Proteomes" id="UP000223834"/>
    </source>
</evidence>
<name>A0A9X7GM68_BACCE</name>
<protein>
    <submittedName>
        <fullName evidence="2">Uncharacterized protein</fullName>
    </submittedName>
</protein>
<proteinExistence type="predicted"/>
<gene>
    <name evidence="2" type="ORF">CN980_28770</name>
</gene>
<dbReference type="InterPro" id="IPR058112">
    <property type="entry name" value="CD3337_EF1877-like"/>
</dbReference>
<feature type="non-terminal residue" evidence="2">
    <location>
        <position position="1"/>
    </location>
</feature>
<reference evidence="2 3" key="1">
    <citation type="submission" date="2017-09" db="EMBL/GenBank/DDBJ databases">
        <title>Large-scale bioinformatics analysis of Bacillus genomes uncovers conserved roles of natural products in bacterial physiology.</title>
        <authorList>
            <consortium name="Agbiome Team Llc"/>
            <person name="Bleich R.M."/>
            <person name="Grubbs K.J."/>
            <person name="Santa Maria K.C."/>
            <person name="Allen S.E."/>
            <person name="Farag S."/>
            <person name="Shank E.A."/>
            <person name="Bowers A."/>
        </authorList>
    </citation>
    <scope>NUCLEOTIDE SEQUENCE [LARGE SCALE GENOMIC DNA]</scope>
    <source>
        <strain evidence="2 3">AFS049141</strain>
    </source>
</reference>
<dbReference type="AlphaFoldDB" id="A0A9X7GM68"/>
<dbReference type="NCBIfam" id="NF046089">
    <property type="entry name" value="CD3337_EF1877"/>
    <property type="match status" value="1"/>
</dbReference>
<accession>A0A9X7GM68</accession>
<evidence type="ECO:0000256" key="1">
    <source>
        <dbReference type="SAM" id="Phobius"/>
    </source>
</evidence>
<dbReference type="EMBL" id="NUIQ01000319">
    <property type="protein sequence ID" value="PGO62412.1"/>
    <property type="molecule type" value="Genomic_DNA"/>
</dbReference>
<dbReference type="RefSeq" id="WP_371410152.1">
    <property type="nucleotide sequence ID" value="NZ_NUIQ01000319.1"/>
</dbReference>
<sequence length="96" mass="11166">PGRSQKQAISSVKKQIWSILVERPYLFMQYGEDSKEKIGEERVNELLKTKSGKERSNIVNKEVNEKKNQMMKLDSVGDRIIFTLIYYIVNTFIGIP</sequence>
<organism evidence="2 3">
    <name type="scientific">Bacillus cereus</name>
    <dbReference type="NCBI Taxonomy" id="1396"/>
    <lineage>
        <taxon>Bacteria</taxon>
        <taxon>Bacillati</taxon>
        <taxon>Bacillota</taxon>
        <taxon>Bacilli</taxon>
        <taxon>Bacillales</taxon>
        <taxon>Bacillaceae</taxon>
        <taxon>Bacillus</taxon>
        <taxon>Bacillus cereus group</taxon>
    </lineage>
</organism>
<evidence type="ECO:0000313" key="2">
    <source>
        <dbReference type="EMBL" id="PGO62412.1"/>
    </source>
</evidence>
<keyword evidence="1" id="KW-0812">Transmembrane</keyword>
<keyword evidence="1" id="KW-1133">Transmembrane helix</keyword>
<feature type="non-terminal residue" evidence="2">
    <location>
        <position position="96"/>
    </location>
</feature>
<dbReference type="Proteomes" id="UP000223834">
    <property type="component" value="Unassembled WGS sequence"/>
</dbReference>
<comment type="caution">
    <text evidence="2">The sequence shown here is derived from an EMBL/GenBank/DDBJ whole genome shotgun (WGS) entry which is preliminary data.</text>
</comment>